<comment type="caution">
    <text evidence="11">The sequence shown here is derived from an EMBL/GenBank/DDBJ whole genome shotgun (WGS) entry which is preliminary data.</text>
</comment>
<feature type="domain" description="Ribose-phosphate pyrophosphokinase N-terminal" evidence="10">
    <location>
        <begin position="23"/>
        <end position="131"/>
    </location>
</feature>
<dbReference type="GO" id="GO:0005737">
    <property type="term" value="C:cytoplasm"/>
    <property type="evidence" value="ECO:0007669"/>
    <property type="project" value="TreeGrafter"/>
</dbReference>
<evidence type="ECO:0000313" key="12">
    <source>
        <dbReference type="Proteomes" id="UP000266385"/>
    </source>
</evidence>
<dbReference type="PANTHER" id="PTHR10210:SF32">
    <property type="entry name" value="RIBOSE-PHOSPHATE PYROPHOSPHOKINASE 2"/>
    <property type="match status" value="1"/>
</dbReference>
<dbReference type="Pfam" id="PF13793">
    <property type="entry name" value="Pribosyltran_N"/>
    <property type="match status" value="1"/>
</dbReference>
<keyword evidence="12" id="KW-1185">Reference proteome</keyword>
<dbReference type="NCBIfam" id="NF005537">
    <property type="entry name" value="PRK07199.1"/>
    <property type="match status" value="1"/>
</dbReference>
<evidence type="ECO:0000256" key="7">
    <source>
        <dbReference type="ARBA" id="ARBA00049535"/>
    </source>
</evidence>
<evidence type="ECO:0000256" key="8">
    <source>
        <dbReference type="RuleBase" id="RU004324"/>
    </source>
</evidence>
<dbReference type="InterPro" id="IPR000836">
    <property type="entry name" value="PRTase_dom"/>
</dbReference>
<dbReference type="GO" id="GO:0000287">
    <property type="term" value="F:magnesium ion binding"/>
    <property type="evidence" value="ECO:0007669"/>
    <property type="project" value="InterPro"/>
</dbReference>
<dbReference type="GO" id="GO:0016301">
    <property type="term" value="F:kinase activity"/>
    <property type="evidence" value="ECO:0007669"/>
    <property type="project" value="UniProtKB-KW"/>
</dbReference>
<evidence type="ECO:0000256" key="3">
    <source>
        <dbReference type="ARBA" id="ARBA00022727"/>
    </source>
</evidence>
<evidence type="ECO:0000256" key="6">
    <source>
        <dbReference type="ARBA" id="ARBA00022840"/>
    </source>
</evidence>
<dbReference type="InterPro" id="IPR029099">
    <property type="entry name" value="Pribosyltran_N"/>
</dbReference>
<dbReference type="SMART" id="SM01400">
    <property type="entry name" value="Pribosyltran_N"/>
    <property type="match status" value="1"/>
</dbReference>
<keyword evidence="4" id="KW-0547">Nucleotide-binding</keyword>
<keyword evidence="6" id="KW-0067">ATP-binding</keyword>
<keyword evidence="3 8" id="KW-0545">Nucleotide biosynthesis</keyword>
<name>A0A399R9U4_9PROT</name>
<protein>
    <recommendedName>
        <fullName evidence="1">ribose-phosphate diphosphokinase</fullName>
        <ecNumber evidence="1">2.7.6.1</ecNumber>
    </recommendedName>
</protein>
<dbReference type="Pfam" id="PF00156">
    <property type="entry name" value="Pribosyltran"/>
    <property type="match status" value="1"/>
</dbReference>
<comment type="similarity">
    <text evidence="8">Belongs to the ribose-phosphate pyrophosphokinase family.</text>
</comment>
<reference evidence="11 12" key="1">
    <citation type="submission" date="2018-08" db="EMBL/GenBank/DDBJ databases">
        <title>Henriciella mobilis sp. nov., isolated from seawater.</title>
        <authorList>
            <person name="Cheng H."/>
            <person name="Wu Y.-H."/>
            <person name="Xu X.-W."/>
            <person name="Guo L.-L."/>
        </authorList>
    </citation>
    <scope>NUCLEOTIDE SEQUENCE [LARGE SCALE GENOMIC DNA]</scope>
    <source>
        <strain evidence="11 12">JN25</strain>
    </source>
</reference>
<dbReference type="CDD" id="cd06223">
    <property type="entry name" value="PRTases_typeI"/>
    <property type="match status" value="1"/>
</dbReference>
<dbReference type="SUPFAM" id="SSF53271">
    <property type="entry name" value="PRTase-like"/>
    <property type="match status" value="2"/>
</dbReference>
<dbReference type="GO" id="GO:0006164">
    <property type="term" value="P:purine nucleotide biosynthetic process"/>
    <property type="evidence" value="ECO:0007669"/>
    <property type="project" value="TreeGrafter"/>
</dbReference>
<dbReference type="GO" id="GO:0005524">
    <property type="term" value="F:ATP binding"/>
    <property type="evidence" value="ECO:0007669"/>
    <property type="project" value="UniProtKB-KW"/>
</dbReference>
<dbReference type="EC" id="2.7.6.1" evidence="1"/>
<evidence type="ECO:0000313" key="11">
    <source>
        <dbReference type="EMBL" id="RIJ28200.1"/>
    </source>
</evidence>
<dbReference type="Proteomes" id="UP000266385">
    <property type="component" value="Unassembled WGS sequence"/>
</dbReference>
<keyword evidence="2 11" id="KW-0808">Transferase</keyword>
<dbReference type="EMBL" id="QWFX01000013">
    <property type="protein sequence ID" value="RIJ28200.1"/>
    <property type="molecule type" value="Genomic_DNA"/>
</dbReference>
<comment type="catalytic activity">
    <reaction evidence="7">
        <text>D-ribose 5-phosphate + ATP = 5-phospho-alpha-D-ribose 1-diphosphate + AMP + H(+)</text>
        <dbReference type="Rhea" id="RHEA:15609"/>
        <dbReference type="ChEBI" id="CHEBI:15378"/>
        <dbReference type="ChEBI" id="CHEBI:30616"/>
        <dbReference type="ChEBI" id="CHEBI:58017"/>
        <dbReference type="ChEBI" id="CHEBI:78346"/>
        <dbReference type="ChEBI" id="CHEBI:456215"/>
        <dbReference type="EC" id="2.7.6.1"/>
    </reaction>
</comment>
<feature type="domain" description="Phosphoribosyltransferase" evidence="9">
    <location>
        <begin position="166"/>
        <end position="284"/>
    </location>
</feature>
<dbReference type="GO" id="GO:0002189">
    <property type="term" value="C:ribose phosphate diphosphokinase complex"/>
    <property type="evidence" value="ECO:0007669"/>
    <property type="project" value="TreeGrafter"/>
</dbReference>
<sequence>MGLCPCQPGHHRADTLSPQQILYALPGNDELYNAMLSAGGFDGGLLEVSRFPDGESYLRFETNPEGKHIALFASLNDPDAKLVSLLLAARTARDLGAASVGLIAPYMPYFRQDIAFRPGESVSARHIGAILSDNFSWVVTVDPHLHRLTQMADVFSIPASVASSTNAMAAWIIKNTECPIICGPDSESEQWVSKIAGACGAPYLVFQKTRYDAKSVEVAVAPDLDISGYTPVIIDDIISTGGTVMSLAKELARLGSRPAICCVVHALFSSDVEDRILGARVDRVITTNSISHRTNAVDISEALAESTKATFSTIANMGTNIAK</sequence>
<evidence type="ECO:0000259" key="9">
    <source>
        <dbReference type="Pfam" id="PF00156"/>
    </source>
</evidence>
<dbReference type="NCBIfam" id="TIGR01251">
    <property type="entry name" value="ribP_PPkin"/>
    <property type="match status" value="1"/>
</dbReference>
<dbReference type="GO" id="GO:0004749">
    <property type="term" value="F:ribose phosphate diphosphokinase activity"/>
    <property type="evidence" value="ECO:0007669"/>
    <property type="project" value="UniProtKB-EC"/>
</dbReference>
<dbReference type="PANTHER" id="PTHR10210">
    <property type="entry name" value="RIBOSE-PHOSPHATE DIPHOSPHOKINASE FAMILY MEMBER"/>
    <property type="match status" value="1"/>
</dbReference>
<organism evidence="11 12">
    <name type="scientific">Henriciella mobilis</name>
    <dbReference type="NCBI Taxonomy" id="2305467"/>
    <lineage>
        <taxon>Bacteria</taxon>
        <taxon>Pseudomonadati</taxon>
        <taxon>Pseudomonadota</taxon>
        <taxon>Alphaproteobacteria</taxon>
        <taxon>Hyphomonadales</taxon>
        <taxon>Hyphomonadaceae</taxon>
        <taxon>Henriciella</taxon>
    </lineage>
</organism>
<dbReference type="GO" id="GO:0006015">
    <property type="term" value="P:5-phosphoribose 1-diphosphate biosynthetic process"/>
    <property type="evidence" value="ECO:0007669"/>
    <property type="project" value="TreeGrafter"/>
</dbReference>
<evidence type="ECO:0000259" key="10">
    <source>
        <dbReference type="Pfam" id="PF13793"/>
    </source>
</evidence>
<evidence type="ECO:0000256" key="4">
    <source>
        <dbReference type="ARBA" id="ARBA00022741"/>
    </source>
</evidence>
<evidence type="ECO:0000256" key="5">
    <source>
        <dbReference type="ARBA" id="ARBA00022777"/>
    </source>
</evidence>
<evidence type="ECO:0000256" key="2">
    <source>
        <dbReference type="ARBA" id="ARBA00022679"/>
    </source>
</evidence>
<evidence type="ECO:0000256" key="1">
    <source>
        <dbReference type="ARBA" id="ARBA00013247"/>
    </source>
</evidence>
<proteinExistence type="inferred from homology"/>
<gene>
    <name evidence="11" type="primary">prs</name>
    <name evidence="11" type="ORF">D1223_12390</name>
</gene>
<keyword evidence="5 11" id="KW-0418">Kinase</keyword>
<dbReference type="InterPro" id="IPR005946">
    <property type="entry name" value="Rib-P_diPkinase"/>
</dbReference>
<dbReference type="AlphaFoldDB" id="A0A399R9U4"/>
<accession>A0A399R9U4</accession>
<dbReference type="Gene3D" id="3.40.50.2020">
    <property type="match status" value="2"/>
</dbReference>
<dbReference type="InterPro" id="IPR029057">
    <property type="entry name" value="PRTase-like"/>
</dbReference>